<comment type="function">
    <text evidence="8">Carrier of the growing fatty acid chain in fatty acid biosynthesis.</text>
</comment>
<dbReference type="GO" id="GO:0000035">
    <property type="term" value="F:acyl binding"/>
    <property type="evidence" value="ECO:0007669"/>
    <property type="project" value="TreeGrafter"/>
</dbReference>
<dbReference type="STRING" id="89059.LAC1533_1526"/>
<dbReference type="PROSITE" id="PS50075">
    <property type="entry name" value="CARRIER"/>
    <property type="match status" value="1"/>
</dbReference>
<dbReference type="SUPFAM" id="SSF47336">
    <property type="entry name" value="ACP-like"/>
    <property type="match status" value="1"/>
</dbReference>
<evidence type="ECO:0000256" key="3">
    <source>
        <dbReference type="ARBA" id="ARBA00022516"/>
    </source>
</evidence>
<keyword evidence="5 8" id="KW-0276">Fatty acid metabolism</keyword>
<evidence type="ECO:0000313" key="10">
    <source>
        <dbReference type="EMBL" id="KRN86872.1"/>
    </source>
</evidence>
<evidence type="ECO:0000256" key="2">
    <source>
        <dbReference type="ARBA" id="ARBA00022490"/>
    </source>
</evidence>
<evidence type="ECO:0000259" key="9">
    <source>
        <dbReference type="PROSITE" id="PS50075"/>
    </source>
</evidence>
<dbReference type="PATRIC" id="fig|89059.3.peg.306"/>
<dbReference type="NCBIfam" id="NF002150">
    <property type="entry name" value="PRK00982.1-4"/>
    <property type="match status" value="1"/>
</dbReference>
<keyword evidence="1 8" id="KW-0596">Phosphopantetheine</keyword>
<evidence type="ECO:0000313" key="11">
    <source>
        <dbReference type="Proteomes" id="UP000051491"/>
    </source>
</evidence>
<dbReference type="PANTHER" id="PTHR20863">
    <property type="entry name" value="ACYL CARRIER PROTEIN"/>
    <property type="match status" value="1"/>
</dbReference>
<comment type="similarity">
    <text evidence="8">Belongs to the acyl carrier protein (ACP) family.</text>
</comment>
<dbReference type="EMBL" id="JQBK01000012">
    <property type="protein sequence ID" value="KRN86872.1"/>
    <property type="molecule type" value="Genomic_DNA"/>
</dbReference>
<dbReference type="Pfam" id="PF00550">
    <property type="entry name" value="PP-binding"/>
    <property type="match status" value="1"/>
</dbReference>
<keyword evidence="4 8" id="KW-0597">Phosphoprotein</keyword>
<dbReference type="GO" id="GO:0016020">
    <property type="term" value="C:membrane"/>
    <property type="evidence" value="ECO:0007669"/>
    <property type="project" value="GOC"/>
</dbReference>
<keyword evidence="3 8" id="KW-0444">Lipid biosynthesis</keyword>
<dbReference type="GO" id="GO:0009245">
    <property type="term" value="P:lipid A biosynthetic process"/>
    <property type="evidence" value="ECO:0007669"/>
    <property type="project" value="TreeGrafter"/>
</dbReference>
<comment type="PTM">
    <text evidence="8">4'-phosphopantetheine is transferred from CoA to a specific serine of apo-ACP by AcpS. This modification is essential for activity because fatty acids are bound in thioester linkage to the sulfhydryl of the prosthetic group.</text>
</comment>
<reference evidence="10 11" key="1">
    <citation type="journal article" date="2015" name="Genome Announc.">
        <title>Expanding the biotechnology potential of lactobacilli through comparative genomics of 213 strains and associated genera.</title>
        <authorList>
            <person name="Sun Z."/>
            <person name="Harris H.M."/>
            <person name="McCann A."/>
            <person name="Guo C."/>
            <person name="Argimon S."/>
            <person name="Zhang W."/>
            <person name="Yang X."/>
            <person name="Jeffery I.B."/>
            <person name="Cooney J.C."/>
            <person name="Kagawa T.F."/>
            <person name="Liu W."/>
            <person name="Song Y."/>
            <person name="Salvetti E."/>
            <person name="Wrobel A."/>
            <person name="Rasinkangas P."/>
            <person name="Parkhill J."/>
            <person name="Rea M.C."/>
            <person name="O'Sullivan O."/>
            <person name="Ritari J."/>
            <person name="Douillard F.P."/>
            <person name="Paul Ross R."/>
            <person name="Yang R."/>
            <person name="Briner A.E."/>
            <person name="Felis G.E."/>
            <person name="de Vos W.M."/>
            <person name="Barrangou R."/>
            <person name="Klaenhammer T.R."/>
            <person name="Caufield P.W."/>
            <person name="Cui Y."/>
            <person name="Zhang H."/>
            <person name="O'Toole P.W."/>
        </authorList>
    </citation>
    <scope>NUCLEOTIDE SEQUENCE [LARGE SCALE GENOMIC DNA]</scope>
    <source>
        <strain evidence="10 11">DSM 15353</strain>
    </source>
</reference>
<keyword evidence="6 8" id="KW-0443">Lipid metabolism</keyword>
<evidence type="ECO:0000256" key="7">
    <source>
        <dbReference type="ARBA" id="ARBA00023160"/>
    </source>
</evidence>
<feature type="domain" description="Carrier" evidence="9">
    <location>
        <begin position="14"/>
        <end position="91"/>
    </location>
</feature>
<dbReference type="Proteomes" id="UP000051491">
    <property type="component" value="Unassembled WGS sequence"/>
</dbReference>
<dbReference type="HAMAP" id="MF_01217">
    <property type="entry name" value="Acyl_carrier"/>
    <property type="match status" value="1"/>
</dbReference>
<organism evidence="10 11">
    <name type="scientific">Ligilactobacillus acidipiscis</name>
    <dbReference type="NCBI Taxonomy" id="89059"/>
    <lineage>
        <taxon>Bacteria</taxon>
        <taxon>Bacillati</taxon>
        <taxon>Bacillota</taxon>
        <taxon>Bacilli</taxon>
        <taxon>Lactobacillales</taxon>
        <taxon>Lactobacillaceae</taxon>
        <taxon>Ligilactobacillus</taxon>
    </lineage>
</organism>
<keyword evidence="7 8" id="KW-0275">Fatty acid biosynthesis</keyword>
<dbReference type="GO" id="GO:0005829">
    <property type="term" value="C:cytosol"/>
    <property type="evidence" value="ECO:0007669"/>
    <property type="project" value="TreeGrafter"/>
</dbReference>
<comment type="subcellular location">
    <subcellularLocation>
        <location evidence="8">Cytoplasm</location>
    </subcellularLocation>
</comment>
<dbReference type="UniPathway" id="UPA00094"/>
<evidence type="ECO:0000256" key="6">
    <source>
        <dbReference type="ARBA" id="ARBA00023098"/>
    </source>
</evidence>
<evidence type="ECO:0000256" key="1">
    <source>
        <dbReference type="ARBA" id="ARBA00022450"/>
    </source>
</evidence>
<protein>
    <recommendedName>
        <fullName evidence="8">Acyl carrier protein</fullName>
        <shortName evidence="8">ACP</shortName>
    </recommendedName>
</protein>
<sequence length="92" mass="10528">MFINQKEKIIMNEQEILKKVQDIVVDELDVDAADVTLEADIKDDLDADSLDVFEIMNELEDDLDIKLEASEDVKTIQDVVNYVKKEIDAKAE</sequence>
<dbReference type="InterPro" id="IPR036736">
    <property type="entry name" value="ACP-like_sf"/>
</dbReference>
<dbReference type="PANTHER" id="PTHR20863:SF62">
    <property type="entry name" value="ACYL CARRIER PROTEIN"/>
    <property type="match status" value="1"/>
</dbReference>
<dbReference type="InterPro" id="IPR009081">
    <property type="entry name" value="PP-bd_ACP"/>
</dbReference>
<accession>A0A0R2KBK4</accession>
<comment type="pathway">
    <text evidence="8">Lipid metabolism; fatty acid biosynthesis.</text>
</comment>
<proteinExistence type="inferred from homology"/>
<dbReference type="Gene3D" id="1.10.1200.10">
    <property type="entry name" value="ACP-like"/>
    <property type="match status" value="1"/>
</dbReference>
<keyword evidence="2 8" id="KW-0963">Cytoplasm</keyword>
<comment type="caution">
    <text evidence="10">The sequence shown here is derived from an EMBL/GenBank/DDBJ whole genome shotgun (WGS) entry which is preliminary data.</text>
</comment>
<feature type="modified residue" description="O-(pantetheine 4'-phosphoryl)serine" evidence="8">
    <location>
        <position position="49"/>
    </location>
</feature>
<dbReference type="AlphaFoldDB" id="A0A0R2KBK4"/>
<gene>
    <name evidence="8" type="primary">acpP</name>
    <name evidence="10" type="ORF">IV43_GL000301</name>
</gene>
<evidence type="ECO:0000256" key="4">
    <source>
        <dbReference type="ARBA" id="ARBA00022553"/>
    </source>
</evidence>
<dbReference type="GO" id="GO:0000036">
    <property type="term" value="F:acyl carrier activity"/>
    <property type="evidence" value="ECO:0007669"/>
    <property type="project" value="UniProtKB-UniRule"/>
</dbReference>
<name>A0A0R2KBK4_9LACO</name>
<evidence type="ECO:0000256" key="8">
    <source>
        <dbReference type="HAMAP-Rule" id="MF_01217"/>
    </source>
</evidence>
<evidence type="ECO:0000256" key="5">
    <source>
        <dbReference type="ARBA" id="ARBA00022832"/>
    </source>
</evidence>
<dbReference type="InterPro" id="IPR003231">
    <property type="entry name" value="ACP"/>
</dbReference>